<name>A0A9X2IPF6_9BACI</name>
<organism evidence="2 3">
    <name type="scientific">Halalkalibacter oceani</name>
    <dbReference type="NCBI Taxonomy" id="1653776"/>
    <lineage>
        <taxon>Bacteria</taxon>
        <taxon>Bacillati</taxon>
        <taxon>Bacillota</taxon>
        <taxon>Bacilli</taxon>
        <taxon>Bacillales</taxon>
        <taxon>Bacillaceae</taxon>
        <taxon>Halalkalibacter</taxon>
    </lineage>
</organism>
<evidence type="ECO:0000313" key="3">
    <source>
        <dbReference type="Proteomes" id="UP001139179"/>
    </source>
</evidence>
<keyword evidence="3" id="KW-1185">Reference proteome</keyword>
<feature type="region of interest" description="Disordered" evidence="1">
    <location>
        <begin position="48"/>
        <end position="82"/>
    </location>
</feature>
<accession>A0A9X2IPF6</accession>
<comment type="caution">
    <text evidence="2">The sequence shown here is derived from an EMBL/GenBank/DDBJ whole genome shotgun (WGS) entry which is preliminary data.</text>
</comment>
<sequence>MYPSHGNLYYQAPYGQDASFSSSPFQENMTYSGDVDERQFGQWFLPIGLPPGLPGLQPPFGPPSQGQAGGPPQTPPPSTVPAQTQQIEAFAVDPGGIRRCLFRFTYVWLRGFQQFWFYPIFVGRNSIAGWRWNGFRWVYFGISLRQIQSFTCF</sequence>
<protein>
    <recommendedName>
        <fullName evidence="4">Transporter</fullName>
    </recommendedName>
</protein>
<evidence type="ECO:0008006" key="4">
    <source>
        <dbReference type="Google" id="ProtNLM"/>
    </source>
</evidence>
<dbReference type="AlphaFoldDB" id="A0A9X2IPF6"/>
<reference evidence="2" key="1">
    <citation type="submission" date="2022-05" db="EMBL/GenBank/DDBJ databases">
        <title>Comparative Genomics of Spacecraft Associated Microbes.</title>
        <authorList>
            <person name="Tran M.T."/>
            <person name="Wright A."/>
            <person name="Seuylemezian A."/>
            <person name="Eisen J."/>
            <person name="Coil D."/>
        </authorList>
    </citation>
    <scope>NUCLEOTIDE SEQUENCE</scope>
    <source>
        <strain evidence="2">214.1.1</strain>
    </source>
</reference>
<dbReference type="EMBL" id="JAMBOL010000013">
    <property type="protein sequence ID" value="MCM3715190.1"/>
    <property type="molecule type" value="Genomic_DNA"/>
</dbReference>
<dbReference type="Proteomes" id="UP001139179">
    <property type="component" value="Unassembled WGS sequence"/>
</dbReference>
<feature type="compositionally biased region" description="Pro residues" evidence="1">
    <location>
        <begin position="48"/>
        <end position="62"/>
    </location>
</feature>
<gene>
    <name evidence="2" type="ORF">M3202_13960</name>
</gene>
<evidence type="ECO:0000256" key="1">
    <source>
        <dbReference type="SAM" id="MobiDB-lite"/>
    </source>
</evidence>
<evidence type="ECO:0000313" key="2">
    <source>
        <dbReference type="EMBL" id="MCM3715190.1"/>
    </source>
</evidence>
<proteinExistence type="predicted"/>